<dbReference type="PRINTS" id="PR00778">
    <property type="entry name" value="HTHARSR"/>
</dbReference>
<dbReference type="RefSeq" id="WP_340273528.1">
    <property type="nucleotide sequence ID" value="NZ_JBAKIA010000004.1"/>
</dbReference>
<dbReference type="SUPFAM" id="SSF46785">
    <property type="entry name" value="Winged helix' DNA-binding domain"/>
    <property type="match status" value="1"/>
</dbReference>
<feature type="domain" description="HTH arsR-type" evidence="1">
    <location>
        <begin position="1"/>
        <end position="94"/>
    </location>
</feature>
<dbReference type="Proteomes" id="UP001385499">
    <property type="component" value="Unassembled WGS sequence"/>
</dbReference>
<comment type="caution">
    <text evidence="2">The sequence shown here is derived from an EMBL/GenBank/DDBJ whole genome shotgun (WGS) entry which is preliminary data.</text>
</comment>
<evidence type="ECO:0000313" key="2">
    <source>
        <dbReference type="EMBL" id="MEJ8473849.1"/>
    </source>
</evidence>
<dbReference type="PANTHER" id="PTHR39168">
    <property type="entry name" value="TRANSCRIPTIONAL REGULATOR-RELATED"/>
    <property type="match status" value="1"/>
</dbReference>
<dbReference type="InterPro" id="IPR036390">
    <property type="entry name" value="WH_DNA-bd_sf"/>
</dbReference>
<dbReference type="Pfam" id="PF12840">
    <property type="entry name" value="HTH_20"/>
    <property type="match status" value="1"/>
</dbReference>
<dbReference type="NCBIfam" id="NF033788">
    <property type="entry name" value="HTH_metalloreg"/>
    <property type="match status" value="1"/>
</dbReference>
<reference evidence="2 3" key="1">
    <citation type="submission" date="2024-02" db="EMBL/GenBank/DDBJ databases">
        <title>Roseibium algae sp. nov., isolated from marine alga (Grateloupia sp.), showing potential in myo-inositol conversion.</title>
        <authorList>
            <person name="Wang Y."/>
        </authorList>
    </citation>
    <scope>NUCLEOTIDE SEQUENCE [LARGE SCALE GENOMIC DNA]</scope>
    <source>
        <strain evidence="2 3">H3510</strain>
    </source>
</reference>
<name>A0ABU8TI63_9HYPH</name>
<dbReference type="Gene3D" id="1.10.10.10">
    <property type="entry name" value="Winged helix-like DNA-binding domain superfamily/Winged helix DNA-binding domain"/>
    <property type="match status" value="1"/>
</dbReference>
<sequence>MRDGPDIALIGSLIGDPARANMLTALMSGKALTASELAAEAGITPQTASSHLSKLTDAGLVSLRKQGRHRYFALADNDVGAALESLMGLAAKKGHLRTRTGPRDQALRKARLCYDHLAGDLGVRIYDSLLAQGHLCETDDGRLELTDAGQKSLTSFGIDMDKARLTKGLQCRSCLDWSERRYHLAGSVGRAILTRLKDLGWAQTSKGSRLAHFSGPSEQALLEQFPLANPE</sequence>
<dbReference type="InterPro" id="IPR052543">
    <property type="entry name" value="HTH_Metal-responsive_Reg"/>
</dbReference>
<keyword evidence="3" id="KW-1185">Reference proteome</keyword>
<evidence type="ECO:0000259" key="1">
    <source>
        <dbReference type="PROSITE" id="PS50987"/>
    </source>
</evidence>
<dbReference type="PANTHER" id="PTHR39168:SF1">
    <property type="entry name" value="TRANSCRIPTIONAL REGULATORY PROTEIN"/>
    <property type="match status" value="1"/>
</dbReference>
<dbReference type="PROSITE" id="PS50987">
    <property type="entry name" value="HTH_ARSR_2"/>
    <property type="match status" value="1"/>
</dbReference>
<gene>
    <name evidence="2" type="ORF">V6575_07105</name>
</gene>
<organism evidence="2 3">
    <name type="scientific">Roseibium algae</name>
    <dbReference type="NCBI Taxonomy" id="3123038"/>
    <lineage>
        <taxon>Bacteria</taxon>
        <taxon>Pseudomonadati</taxon>
        <taxon>Pseudomonadota</taxon>
        <taxon>Alphaproteobacteria</taxon>
        <taxon>Hyphomicrobiales</taxon>
        <taxon>Stappiaceae</taxon>
        <taxon>Roseibium</taxon>
    </lineage>
</organism>
<dbReference type="InterPro" id="IPR036388">
    <property type="entry name" value="WH-like_DNA-bd_sf"/>
</dbReference>
<dbReference type="SMART" id="SM00418">
    <property type="entry name" value="HTH_ARSR"/>
    <property type="match status" value="1"/>
</dbReference>
<dbReference type="EMBL" id="JBAKIA010000004">
    <property type="protein sequence ID" value="MEJ8473849.1"/>
    <property type="molecule type" value="Genomic_DNA"/>
</dbReference>
<dbReference type="InterPro" id="IPR011991">
    <property type="entry name" value="ArsR-like_HTH"/>
</dbReference>
<dbReference type="CDD" id="cd00090">
    <property type="entry name" value="HTH_ARSR"/>
    <property type="match status" value="1"/>
</dbReference>
<protein>
    <submittedName>
        <fullName evidence="2">Winged helix-turn-helix domain-containing protein</fullName>
    </submittedName>
</protein>
<dbReference type="InterPro" id="IPR001845">
    <property type="entry name" value="HTH_ArsR_DNA-bd_dom"/>
</dbReference>
<proteinExistence type="predicted"/>
<accession>A0ABU8TI63</accession>
<evidence type="ECO:0000313" key="3">
    <source>
        <dbReference type="Proteomes" id="UP001385499"/>
    </source>
</evidence>